<organism evidence="3 4">
    <name type="scientific">Guptibacillus hwajinpoensis</name>
    <dbReference type="NCBI Taxonomy" id="208199"/>
    <lineage>
        <taxon>Bacteria</taxon>
        <taxon>Bacillati</taxon>
        <taxon>Bacillota</taxon>
        <taxon>Bacilli</taxon>
        <taxon>Bacillales</taxon>
        <taxon>Guptibacillaceae</taxon>
        <taxon>Guptibacillus</taxon>
    </lineage>
</organism>
<keyword evidence="1" id="KW-0238">DNA-binding</keyword>
<dbReference type="Proteomes" id="UP000035996">
    <property type="component" value="Unassembled WGS sequence"/>
</dbReference>
<dbReference type="GO" id="GO:0003700">
    <property type="term" value="F:DNA-binding transcription factor activity"/>
    <property type="evidence" value="ECO:0007669"/>
    <property type="project" value="TreeGrafter"/>
</dbReference>
<protein>
    <recommendedName>
        <fullName evidence="2">HTH cro/C1-type domain-containing protein</fullName>
    </recommendedName>
</protein>
<dbReference type="Pfam" id="PF01381">
    <property type="entry name" value="HTH_3"/>
    <property type="match status" value="1"/>
</dbReference>
<dbReference type="RefSeq" id="WP_048311519.1">
    <property type="nucleotide sequence ID" value="NZ_JBHOGS010000001.1"/>
</dbReference>
<dbReference type="InterPro" id="IPR050807">
    <property type="entry name" value="TransReg_Diox_bact_type"/>
</dbReference>
<reference evidence="3" key="1">
    <citation type="submission" date="2015-06" db="EMBL/GenBank/DDBJ databases">
        <authorList>
            <person name="Liu B."/>
            <person name="Wang J."/>
            <person name="Zhu Y."/>
            <person name="Liu G."/>
            <person name="Chen Q."/>
            <person name="Zheng C."/>
            <person name="Che J."/>
            <person name="Ge C."/>
            <person name="Shi H."/>
            <person name="Pan Z."/>
            <person name="Liu X."/>
        </authorList>
    </citation>
    <scope>NUCLEOTIDE SEQUENCE [LARGE SCALE GENOMIC DNA]</scope>
    <source>
        <strain evidence="3">DSM 16346</strain>
    </source>
</reference>
<dbReference type="SMART" id="SM00530">
    <property type="entry name" value="HTH_XRE"/>
    <property type="match status" value="1"/>
</dbReference>
<dbReference type="Gene3D" id="1.10.260.40">
    <property type="entry name" value="lambda repressor-like DNA-binding domains"/>
    <property type="match status" value="1"/>
</dbReference>
<sequence>MIGENLKKYRLAKGISLTELAEQSGVSKSYLNSLERNIKSNPSINVINRLADVLDTNLHDIIGTGEDQASPAQESQGLELFNEEAKKAGIEEVDLNEYKQVIDYIKWKKKQR</sequence>
<dbReference type="GO" id="GO:0003677">
    <property type="term" value="F:DNA binding"/>
    <property type="evidence" value="ECO:0007669"/>
    <property type="project" value="UniProtKB-KW"/>
</dbReference>
<keyword evidence="4" id="KW-1185">Reference proteome</keyword>
<feature type="domain" description="HTH cro/C1-type" evidence="2">
    <location>
        <begin position="6"/>
        <end position="61"/>
    </location>
</feature>
<dbReference type="STRING" id="157733.AB986_12850"/>
<accession>A0A0J6CUD7</accession>
<dbReference type="AlphaFoldDB" id="A0A0J6CUD7"/>
<gene>
    <name evidence="3" type="ORF">AB986_12850</name>
</gene>
<comment type="caution">
    <text evidence="3">The sequence shown here is derived from an EMBL/GenBank/DDBJ whole genome shotgun (WGS) entry which is preliminary data.</text>
</comment>
<dbReference type="GO" id="GO:0005829">
    <property type="term" value="C:cytosol"/>
    <property type="evidence" value="ECO:0007669"/>
    <property type="project" value="TreeGrafter"/>
</dbReference>
<dbReference type="CDD" id="cd00093">
    <property type="entry name" value="HTH_XRE"/>
    <property type="match status" value="1"/>
</dbReference>
<proteinExistence type="predicted"/>
<dbReference type="InterPro" id="IPR001387">
    <property type="entry name" value="Cro/C1-type_HTH"/>
</dbReference>
<evidence type="ECO:0000259" key="2">
    <source>
        <dbReference type="PROSITE" id="PS50943"/>
    </source>
</evidence>
<dbReference type="PANTHER" id="PTHR46797">
    <property type="entry name" value="HTH-TYPE TRANSCRIPTIONAL REGULATOR"/>
    <property type="match status" value="1"/>
</dbReference>
<name>A0A0J6CUD7_9BACL</name>
<dbReference type="InterPro" id="IPR010982">
    <property type="entry name" value="Lambda_DNA-bd_dom_sf"/>
</dbReference>
<dbReference type="PROSITE" id="PS50943">
    <property type="entry name" value="HTH_CROC1"/>
    <property type="match status" value="1"/>
</dbReference>
<dbReference type="EMBL" id="LELK01000004">
    <property type="protein sequence ID" value="KMM36808.1"/>
    <property type="molecule type" value="Genomic_DNA"/>
</dbReference>
<evidence type="ECO:0000313" key="3">
    <source>
        <dbReference type="EMBL" id="KMM36808.1"/>
    </source>
</evidence>
<dbReference type="PANTHER" id="PTHR46797:SF1">
    <property type="entry name" value="METHYLPHOSPHONATE SYNTHASE"/>
    <property type="match status" value="1"/>
</dbReference>
<evidence type="ECO:0000256" key="1">
    <source>
        <dbReference type="ARBA" id="ARBA00023125"/>
    </source>
</evidence>
<dbReference type="SUPFAM" id="SSF47413">
    <property type="entry name" value="lambda repressor-like DNA-binding domains"/>
    <property type="match status" value="1"/>
</dbReference>
<evidence type="ECO:0000313" key="4">
    <source>
        <dbReference type="Proteomes" id="UP000035996"/>
    </source>
</evidence>